<organism evidence="1">
    <name type="scientific">Brassica cretica</name>
    <name type="common">Mustard</name>
    <dbReference type="NCBI Taxonomy" id="69181"/>
    <lineage>
        <taxon>Eukaryota</taxon>
        <taxon>Viridiplantae</taxon>
        <taxon>Streptophyta</taxon>
        <taxon>Embryophyta</taxon>
        <taxon>Tracheophyta</taxon>
        <taxon>Spermatophyta</taxon>
        <taxon>Magnoliopsida</taxon>
        <taxon>eudicotyledons</taxon>
        <taxon>Gunneridae</taxon>
        <taxon>Pentapetalae</taxon>
        <taxon>rosids</taxon>
        <taxon>malvids</taxon>
        <taxon>Brassicales</taxon>
        <taxon>Brassicaceae</taxon>
        <taxon>Brassiceae</taxon>
        <taxon>Brassica</taxon>
    </lineage>
</organism>
<accession>A0A8S9KGW5</accession>
<name>A0A8S9KGW5_BRACR</name>
<sequence>MYLPRHNCAITGTQGVHYCGFPIAMKAWMGTIESLPSHVCRTSVFLVNWSALLGVQHSHQGACPNTKRVLGSTMVGDQKGELNKKDKLFLEEFTATVELVRLSWSDSDKEVGVVFRDQLAYFGGVVINPVTELLEELREQLLNCLTYRERLLVSE</sequence>
<dbReference type="EMBL" id="QGKY02000164">
    <property type="protein sequence ID" value="KAF2593292.1"/>
    <property type="molecule type" value="Genomic_DNA"/>
</dbReference>
<evidence type="ECO:0000313" key="1">
    <source>
        <dbReference type="EMBL" id="KAF2593292.1"/>
    </source>
</evidence>
<dbReference type="AlphaFoldDB" id="A0A8S9KGW5"/>
<reference evidence="1" key="1">
    <citation type="submission" date="2019-12" db="EMBL/GenBank/DDBJ databases">
        <title>Genome sequencing and annotation of Brassica cretica.</title>
        <authorList>
            <person name="Studholme D.J."/>
            <person name="Sarris P.F."/>
        </authorList>
    </citation>
    <scope>NUCLEOTIDE SEQUENCE</scope>
    <source>
        <strain evidence="1">PFS-102/07</strain>
        <tissue evidence="1">Leaf</tissue>
    </source>
</reference>
<proteinExistence type="predicted"/>
<protein>
    <submittedName>
        <fullName evidence="1">Uncharacterized protein</fullName>
    </submittedName>
</protein>
<gene>
    <name evidence="1" type="ORF">F2Q70_00042952</name>
</gene>
<comment type="caution">
    <text evidence="1">The sequence shown here is derived from an EMBL/GenBank/DDBJ whole genome shotgun (WGS) entry which is preliminary data.</text>
</comment>